<evidence type="ECO:0000313" key="5">
    <source>
        <dbReference type="EMBL" id="KHD05468.1"/>
    </source>
</evidence>
<dbReference type="Pfam" id="PF00386">
    <property type="entry name" value="C1q"/>
    <property type="match status" value="1"/>
</dbReference>
<keyword evidence="6" id="KW-1185">Reference proteome</keyword>
<dbReference type="AlphaFoldDB" id="A0A0A6P405"/>
<reference evidence="5 6" key="1">
    <citation type="journal article" date="2016" name="Front. Microbiol.">
        <title>Single-Cell (Meta-)Genomics of a Dimorphic Candidatus Thiomargarita nelsonii Reveals Genomic Plasticity.</title>
        <authorList>
            <person name="Flood B.E."/>
            <person name="Fliss P."/>
            <person name="Jones D.S."/>
            <person name="Dick G.J."/>
            <person name="Jain S."/>
            <person name="Kaster A.K."/>
            <person name="Winkel M."/>
            <person name="Mussmann M."/>
            <person name="Bailey J."/>
        </authorList>
    </citation>
    <scope>NUCLEOTIDE SEQUENCE [LARGE SCALE GENOMIC DNA]</scope>
    <source>
        <strain evidence="5">Hydrate Ridge</strain>
    </source>
</reference>
<dbReference type="Gene3D" id="2.60.120.40">
    <property type="match status" value="1"/>
</dbReference>
<feature type="domain" description="C1q" evidence="4">
    <location>
        <begin position="120"/>
        <end position="237"/>
    </location>
</feature>
<accession>A0A0A6P405</accession>
<evidence type="ECO:0000256" key="1">
    <source>
        <dbReference type="ARBA" id="ARBA00004613"/>
    </source>
</evidence>
<dbReference type="PANTHER" id="PTHR22923:SF116">
    <property type="entry name" value="C1Q DOMAIN-CONTAINING PROTEIN"/>
    <property type="match status" value="1"/>
</dbReference>
<keyword evidence="3" id="KW-0732">Signal</keyword>
<dbReference type="GO" id="GO:0005576">
    <property type="term" value="C:extracellular region"/>
    <property type="evidence" value="ECO:0007669"/>
    <property type="project" value="UniProtKB-SubCell"/>
</dbReference>
<keyword evidence="2" id="KW-0964">Secreted</keyword>
<evidence type="ECO:0000256" key="3">
    <source>
        <dbReference type="ARBA" id="ARBA00022729"/>
    </source>
</evidence>
<name>A0A0A6P405_9GAMM</name>
<comment type="subcellular location">
    <subcellularLocation>
        <location evidence="1">Secreted</location>
    </subcellularLocation>
</comment>
<gene>
    <name evidence="5" type="ORF">PN36_04900</name>
</gene>
<evidence type="ECO:0000259" key="4">
    <source>
        <dbReference type="Pfam" id="PF00386"/>
    </source>
</evidence>
<dbReference type="InterPro" id="IPR001073">
    <property type="entry name" value="C1q_dom"/>
</dbReference>
<dbReference type="PANTHER" id="PTHR22923">
    <property type="entry name" value="CEREBELLIN-RELATED"/>
    <property type="match status" value="1"/>
</dbReference>
<comment type="caution">
    <text evidence="5">The sequence shown here is derived from an EMBL/GenBank/DDBJ whole genome shotgun (WGS) entry which is preliminary data.</text>
</comment>
<proteinExistence type="predicted"/>
<evidence type="ECO:0000256" key="2">
    <source>
        <dbReference type="ARBA" id="ARBA00022525"/>
    </source>
</evidence>
<organism evidence="5 6">
    <name type="scientific">Candidatus Thiomargarita nelsonii</name>
    <dbReference type="NCBI Taxonomy" id="1003181"/>
    <lineage>
        <taxon>Bacteria</taxon>
        <taxon>Pseudomonadati</taxon>
        <taxon>Pseudomonadota</taxon>
        <taxon>Gammaproteobacteria</taxon>
        <taxon>Thiotrichales</taxon>
        <taxon>Thiotrichaceae</taxon>
        <taxon>Thiomargarita</taxon>
    </lineage>
</organism>
<sequence>MTFSLYDDPQGYIIWEETQNVNVQDGDYEVVLGTNNPINFPENKEYYLEVTLGGSPELAAKDIVTPTGKKPKKFKKPVIITEWLTVDGNVGIGTTSPETKLEVAGTVKADKFISSEKPIAFYAEGGGHVSSGTHMLVNFKTEVLDTRGAWNGSRFTVPEAGIYLFSISFTKDAYYHGGTTDDVYLILYKNGKSVSSAWSGEGSGNRETASKTLILDLSKNDTIEFYAGSDGEYKRHLASYAASGFKLGL</sequence>
<dbReference type="InterPro" id="IPR008983">
    <property type="entry name" value="Tumour_necrosis_fac-like_dom"/>
</dbReference>
<dbReference type="SUPFAM" id="SSF49842">
    <property type="entry name" value="TNF-like"/>
    <property type="match status" value="1"/>
</dbReference>
<dbReference type="InterPro" id="IPR050822">
    <property type="entry name" value="Cerebellin_Synaptic_Org"/>
</dbReference>
<evidence type="ECO:0000313" key="6">
    <source>
        <dbReference type="Proteomes" id="UP000030428"/>
    </source>
</evidence>
<dbReference type="EMBL" id="JSZA02000013">
    <property type="protein sequence ID" value="KHD05468.1"/>
    <property type="molecule type" value="Genomic_DNA"/>
</dbReference>
<protein>
    <recommendedName>
        <fullName evidence="4">C1q domain-containing protein</fullName>
    </recommendedName>
</protein>
<dbReference type="Proteomes" id="UP000030428">
    <property type="component" value="Unassembled WGS sequence"/>
</dbReference>